<feature type="domain" description="Peptidase S9 prolyl oligopeptidase catalytic" evidence="2">
    <location>
        <begin position="685"/>
        <end position="859"/>
    </location>
</feature>
<evidence type="ECO:0000313" key="4">
    <source>
        <dbReference type="Proteomes" id="UP000468388"/>
    </source>
</evidence>
<dbReference type="PANTHER" id="PTHR42776:SF27">
    <property type="entry name" value="DIPEPTIDYL PEPTIDASE FAMILY MEMBER 6"/>
    <property type="match status" value="1"/>
</dbReference>
<dbReference type="SUPFAM" id="SSF53474">
    <property type="entry name" value="alpha/beta-Hydrolases"/>
    <property type="match status" value="1"/>
</dbReference>
<dbReference type="EMBL" id="WRXO01000004">
    <property type="protein sequence ID" value="MVT42039.1"/>
    <property type="molecule type" value="Genomic_DNA"/>
</dbReference>
<comment type="caution">
    <text evidence="3">The sequence shown here is derived from an EMBL/GenBank/DDBJ whole genome shotgun (WGS) entry which is preliminary data.</text>
</comment>
<proteinExistence type="predicted"/>
<keyword evidence="4" id="KW-1185">Reference proteome</keyword>
<dbReference type="InterPro" id="IPR001375">
    <property type="entry name" value="Peptidase_S9_cat"/>
</dbReference>
<dbReference type="PANTHER" id="PTHR42776">
    <property type="entry name" value="SERINE PEPTIDASE S9 FAMILY MEMBER"/>
    <property type="match status" value="1"/>
</dbReference>
<name>A0A6N8JCP8_9BACT</name>
<accession>A0A6N8JCP8</accession>
<dbReference type="GO" id="GO:0006508">
    <property type="term" value="P:proteolysis"/>
    <property type="evidence" value="ECO:0007669"/>
    <property type="project" value="InterPro"/>
</dbReference>
<dbReference type="AlphaFoldDB" id="A0A6N8JCP8"/>
<dbReference type="GO" id="GO:0004252">
    <property type="term" value="F:serine-type endopeptidase activity"/>
    <property type="evidence" value="ECO:0007669"/>
    <property type="project" value="TreeGrafter"/>
</dbReference>
<gene>
    <name evidence="3" type="ORF">GO495_15715</name>
</gene>
<dbReference type="Pfam" id="PF00326">
    <property type="entry name" value="Peptidase_S9"/>
    <property type="match status" value="1"/>
</dbReference>
<evidence type="ECO:0000313" key="3">
    <source>
        <dbReference type="EMBL" id="MVT42039.1"/>
    </source>
</evidence>
<organism evidence="3 4">
    <name type="scientific">Chitinophaga oryziterrae</name>
    <dbReference type="NCBI Taxonomy" id="1031224"/>
    <lineage>
        <taxon>Bacteria</taxon>
        <taxon>Pseudomonadati</taxon>
        <taxon>Bacteroidota</taxon>
        <taxon>Chitinophagia</taxon>
        <taxon>Chitinophagales</taxon>
        <taxon>Chitinophagaceae</taxon>
        <taxon>Chitinophaga</taxon>
    </lineage>
</organism>
<reference evidence="3 4" key="1">
    <citation type="submission" date="2019-12" db="EMBL/GenBank/DDBJ databases">
        <title>The draft genomic sequence of strain Chitinophaga oryziterrae JCM 16595.</title>
        <authorList>
            <person name="Zhang X."/>
        </authorList>
    </citation>
    <scope>NUCLEOTIDE SEQUENCE [LARGE SCALE GENOMIC DNA]</scope>
    <source>
        <strain evidence="3 4">JCM 16595</strain>
    </source>
</reference>
<evidence type="ECO:0000259" key="2">
    <source>
        <dbReference type="Pfam" id="PF00326"/>
    </source>
</evidence>
<dbReference type="Gene3D" id="3.40.50.1820">
    <property type="entry name" value="alpha/beta hydrolase"/>
    <property type="match status" value="1"/>
</dbReference>
<sequence>MKRFFFVIMLFNIYQFCMSQKKNLEIKEYDWVDPYNIIISDNGNYICYVLNDVLTIQSTISKWELNVKGSKSAVISYDDRYIVFSTFPDSIGILNLKTKKISYLSNVASFQLSKSENSNWLACQLKTNNAFLFKRLNEYKSYTFNNVQDYLFSSDNNTLLIQGQVENNYYLLWINLRTQSIDTIWQGNSSPSNKTFDKSNKQLAFFVSGKEGYQNQIYYYHLGMDSAVLKIDTKKSNIDNDLIITNNALLFSGDGRRLFFSLKNSHKTQSKISEVNDADVNIWNYKDKYLQSQQIISSNSMLDKEVIGTINTYTDIDNILLLNNNINDCVTLAIDKMNNYVLINNLEIDPADIPYSATGMFEGDGKHTINLASTNSKWRKKIIDNKFIQECSISPKEKYVIYYDQIKKNYFTYNILKNETKNITSSIPVPLYNKEYDKPAPSTTYGLYGGLGVAGWTEDDEFVLIYDNYDIWQVDPNGVIPPINITSSWGEKNNTVLRIEKSQDERYSPVYKMGDILIIKGFNKLNKDEGYYKIKLGEASNHLKKLVAGPYKYEIICKSKKANRYVVKIRNATNAPNIYISSNLESYKILTDIKPQEHYNWLTTQLIRWETFSGEVGEGVLYKPENFDSTKKYPIIFHIYEKFSNQINEFKKPELSNGEMNVPYFVSNGYLVFEPDIHYNIGYPGESAYDYVISAAKQLSKLTYIDSMKMGLQGISFGGYEINFIIANTKIFAAASSSAGICNLVSGYGSLRGSGMSSQYIYETHQGRIGKTLWEKPDLYIKNSPIFNADRVSTPLLIMHNKGDQSVPWSQGIEWFTALRRLGKKVWMLEYDDEGHGIGGKNNMIDFSIRLKQFFDYYLECKSAPKWMTIGIPAILKKKETGLELDDSLRMP</sequence>
<evidence type="ECO:0000256" key="1">
    <source>
        <dbReference type="ARBA" id="ARBA00022801"/>
    </source>
</evidence>
<keyword evidence="1" id="KW-0378">Hydrolase</keyword>
<protein>
    <submittedName>
        <fullName evidence="3">Prolyl oligopeptidase family serine peptidase</fullName>
    </submittedName>
</protein>
<dbReference type="Proteomes" id="UP000468388">
    <property type="component" value="Unassembled WGS sequence"/>
</dbReference>
<dbReference type="InterPro" id="IPR029058">
    <property type="entry name" value="AB_hydrolase_fold"/>
</dbReference>
<dbReference type="SUPFAM" id="SSF82171">
    <property type="entry name" value="DPP6 N-terminal domain-like"/>
    <property type="match status" value="1"/>
</dbReference>